<dbReference type="Pfam" id="PF21716">
    <property type="entry name" value="dnstrm_HI1420"/>
    <property type="match status" value="1"/>
</dbReference>
<dbReference type="Proteomes" id="UP001487305">
    <property type="component" value="Unassembled WGS sequence"/>
</dbReference>
<dbReference type="PANTHER" id="PTHR40275">
    <property type="entry name" value="SSL7038 PROTEIN"/>
    <property type="match status" value="1"/>
</dbReference>
<dbReference type="SUPFAM" id="SSF47413">
    <property type="entry name" value="lambda repressor-like DNA-binding domains"/>
    <property type="match status" value="1"/>
</dbReference>
<dbReference type="CDD" id="cd00093">
    <property type="entry name" value="HTH_XRE"/>
    <property type="match status" value="1"/>
</dbReference>
<evidence type="ECO:0000313" key="3">
    <source>
        <dbReference type="Proteomes" id="UP001487305"/>
    </source>
</evidence>
<reference evidence="2 3" key="1">
    <citation type="submission" date="2024-04" db="EMBL/GenBank/DDBJ databases">
        <title>Human intestinal bacterial collection.</title>
        <authorList>
            <person name="Pauvert C."/>
            <person name="Hitch T.C.A."/>
            <person name="Clavel T."/>
        </authorList>
    </citation>
    <scope>NUCLEOTIDE SEQUENCE [LARGE SCALE GENOMIC DNA]</scope>
    <source>
        <strain evidence="2 3">CLA-KB-H42</strain>
    </source>
</reference>
<dbReference type="PANTHER" id="PTHR40275:SF1">
    <property type="entry name" value="SSL7038 PROTEIN"/>
    <property type="match status" value="1"/>
</dbReference>
<feature type="domain" description="HTH cro/C1-type" evidence="1">
    <location>
        <begin position="55"/>
        <end position="98"/>
    </location>
</feature>
<dbReference type="Gene3D" id="1.10.260.40">
    <property type="entry name" value="lambda repressor-like DNA-binding domains"/>
    <property type="match status" value="1"/>
</dbReference>
<dbReference type="RefSeq" id="WP_219717852.1">
    <property type="nucleotide sequence ID" value="NZ_JBBNOP010000005.1"/>
</dbReference>
<dbReference type="InterPro" id="IPR001387">
    <property type="entry name" value="Cro/C1-type_HTH"/>
</dbReference>
<sequence>MTKEAVEMKKAAKWDTVEFLETEEDMVAYLNAALEEGNSELINVALGNIARAKGMTQLARETGITRDGLYKALSPQGNPSFDTILKVSKALGMKLSVSMPT</sequence>
<organism evidence="2 3">
    <name type="scientific">Raoultibacter massiliensis</name>
    <dbReference type="NCBI Taxonomy" id="1852371"/>
    <lineage>
        <taxon>Bacteria</taxon>
        <taxon>Bacillati</taxon>
        <taxon>Actinomycetota</taxon>
        <taxon>Coriobacteriia</taxon>
        <taxon>Eggerthellales</taxon>
        <taxon>Eggerthellaceae</taxon>
        <taxon>Raoultibacter</taxon>
    </lineage>
</organism>
<proteinExistence type="predicted"/>
<dbReference type="EMBL" id="JBBNOP010000005">
    <property type="protein sequence ID" value="MEQ3362826.1"/>
    <property type="molecule type" value="Genomic_DNA"/>
</dbReference>
<name>A0ABV1JEQ0_9ACTN</name>
<evidence type="ECO:0000313" key="2">
    <source>
        <dbReference type="EMBL" id="MEQ3362826.1"/>
    </source>
</evidence>
<dbReference type="NCBIfam" id="TIGR02684">
    <property type="entry name" value="dnstrm_HI1420"/>
    <property type="match status" value="1"/>
</dbReference>
<dbReference type="InterPro" id="IPR010982">
    <property type="entry name" value="Lambda_DNA-bd_dom_sf"/>
</dbReference>
<dbReference type="InterPro" id="IPR014057">
    <property type="entry name" value="HI1420"/>
</dbReference>
<gene>
    <name evidence="2" type="ORF">AAA083_07545</name>
</gene>
<protein>
    <submittedName>
        <fullName evidence="2">Addiction module antidote protein</fullName>
    </submittedName>
</protein>
<keyword evidence="3" id="KW-1185">Reference proteome</keyword>
<evidence type="ECO:0000259" key="1">
    <source>
        <dbReference type="PROSITE" id="PS50943"/>
    </source>
</evidence>
<dbReference type="PROSITE" id="PS50943">
    <property type="entry name" value="HTH_CROC1"/>
    <property type="match status" value="1"/>
</dbReference>
<accession>A0ABV1JEQ0</accession>
<comment type="caution">
    <text evidence="2">The sequence shown here is derived from an EMBL/GenBank/DDBJ whole genome shotgun (WGS) entry which is preliminary data.</text>
</comment>